<protein>
    <submittedName>
        <fullName evidence="6">4Fe-4S binding domain-containing protein</fullName>
    </submittedName>
</protein>
<evidence type="ECO:0000256" key="3">
    <source>
        <dbReference type="ARBA" id="ARBA00023004"/>
    </source>
</evidence>
<sequence>MGNTKLVAVAYSPTGTTLKVLEGIRSGWGEPSEILNVTAPCDRTNGPIAGDIVVVGVPVYSGRIPKEVRSFLETLRGDGRPAVAVVVYGNRHYDDALLELGNTLLGSGFKVVAGGAFIGEHSFATEEYPTAMGRPDQDDMAQAQSFGRAVREICLGGLDDIAEVELPGKEPYKEPSVMPEGSPDTIVEKCILCGKCASLCPVGAIDVIDPSVTDGVACTFCCACVKGCPTGARVLTLEPVASVGKRLWDNFSARREPEVFTPV</sequence>
<dbReference type="SUPFAM" id="SSF52218">
    <property type="entry name" value="Flavoproteins"/>
    <property type="match status" value="1"/>
</dbReference>
<organism evidence="6 7">
    <name type="scientific">Dethiosulfovibrio salsuginis</name>
    <dbReference type="NCBI Taxonomy" id="561720"/>
    <lineage>
        <taxon>Bacteria</taxon>
        <taxon>Thermotogati</taxon>
        <taxon>Synergistota</taxon>
        <taxon>Synergistia</taxon>
        <taxon>Synergistales</taxon>
        <taxon>Dethiosulfovibrionaceae</taxon>
        <taxon>Dethiosulfovibrio</taxon>
    </lineage>
</organism>
<evidence type="ECO:0000256" key="1">
    <source>
        <dbReference type="ARBA" id="ARBA00022485"/>
    </source>
</evidence>
<feature type="domain" description="4Fe-4S ferredoxin-type" evidence="5">
    <location>
        <begin position="181"/>
        <end position="210"/>
    </location>
</feature>
<gene>
    <name evidence="6" type="ORF">SAMN06275492_1336</name>
</gene>
<evidence type="ECO:0000256" key="2">
    <source>
        <dbReference type="ARBA" id="ARBA00022723"/>
    </source>
</evidence>
<dbReference type="GO" id="GO:0046872">
    <property type="term" value="F:metal ion binding"/>
    <property type="evidence" value="ECO:0007669"/>
    <property type="project" value="UniProtKB-KW"/>
</dbReference>
<evidence type="ECO:0000259" key="5">
    <source>
        <dbReference type="PROSITE" id="PS51379"/>
    </source>
</evidence>
<dbReference type="Gene3D" id="3.30.70.20">
    <property type="match status" value="1"/>
</dbReference>
<dbReference type="InterPro" id="IPR017896">
    <property type="entry name" value="4Fe4S_Fe-S-bd"/>
</dbReference>
<name>A0A1X7KPZ8_9BACT</name>
<dbReference type="InterPro" id="IPR017900">
    <property type="entry name" value="4Fe4S_Fe_S_CS"/>
</dbReference>
<dbReference type="GO" id="GO:0051539">
    <property type="term" value="F:4 iron, 4 sulfur cluster binding"/>
    <property type="evidence" value="ECO:0007669"/>
    <property type="project" value="UniProtKB-KW"/>
</dbReference>
<dbReference type="Proteomes" id="UP000193355">
    <property type="component" value="Unassembled WGS sequence"/>
</dbReference>
<keyword evidence="7" id="KW-1185">Reference proteome</keyword>
<dbReference type="RefSeq" id="WP_085545306.1">
    <property type="nucleotide sequence ID" value="NZ_FXBB01000033.1"/>
</dbReference>
<dbReference type="SUPFAM" id="SSF54862">
    <property type="entry name" value="4Fe-4S ferredoxins"/>
    <property type="match status" value="1"/>
</dbReference>
<dbReference type="PANTHER" id="PTHR43687:SF1">
    <property type="entry name" value="FERREDOXIN III"/>
    <property type="match status" value="1"/>
</dbReference>
<accession>A0A1X7KPZ8</accession>
<evidence type="ECO:0000256" key="4">
    <source>
        <dbReference type="ARBA" id="ARBA00023014"/>
    </source>
</evidence>
<proteinExistence type="predicted"/>
<dbReference type="Gene3D" id="3.40.50.360">
    <property type="match status" value="1"/>
</dbReference>
<keyword evidence="3" id="KW-0408">Iron</keyword>
<dbReference type="PROSITE" id="PS51379">
    <property type="entry name" value="4FE4S_FER_2"/>
    <property type="match status" value="1"/>
</dbReference>
<dbReference type="Pfam" id="PF00037">
    <property type="entry name" value="Fer4"/>
    <property type="match status" value="1"/>
</dbReference>
<dbReference type="PROSITE" id="PS00198">
    <property type="entry name" value="4FE4S_FER_1"/>
    <property type="match status" value="1"/>
</dbReference>
<dbReference type="EMBL" id="FXBB01000033">
    <property type="protein sequence ID" value="SMG43190.1"/>
    <property type="molecule type" value="Genomic_DNA"/>
</dbReference>
<dbReference type="OrthoDB" id="9813995at2"/>
<dbReference type="AlphaFoldDB" id="A0A1X7KPZ8"/>
<dbReference type="STRING" id="561720.SAMN06275492_1336"/>
<evidence type="ECO:0000313" key="6">
    <source>
        <dbReference type="EMBL" id="SMG43190.1"/>
    </source>
</evidence>
<dbReference type="InterPro" id="IPR029039">
    <property type="entry name" value="Flavoprotein-like_sf"/>
</dbReference>
<evidence type="ECO:0000313" key="7">
    <source>
        <dbReference type="Proteomes" id="UP000193355"/>
    </source>
</evidence>
<keyword evidence="1" id="KW-0004">4Fe-4S</keyword>
<keyword evidence="4" id="KW-0411">Iron-sulfur</keyword>
<dbReference type="PANTHER" id="PTHR43687">
    <property type="entry name" value="ADENYLYLSULFATE REDUCTASE, BETA SUBUNIT"/>
    <property type="match status" value="1"/>
</dbReference>
<dbReference type="InterPro" id="IPR050572">
    <property type="entry name" value="Fe-S_Ferredoxin"/>
</dbReference>
<keyword evidence="2" id="KW-0479">Metal-binding</keyword>
<reference evidence="7" key="1">
    <citation type="submission" date="2017-04" db="EMBL/GenBank/DDBJ databases">
        <authorList>
            <person name="Varghese N."/>
            <person name="Submissions S."/>
        </authorList>
    </citation>
    <scope>NUCLEOTIDE SEQUENCE [LARGE SCALE GENOMIC DNA]</scope>
    <source>
        <strain evidence="7">USBA 82</strain>
    </source>
</reference>